<evidence type="ECO:0000256" key="1">
    <source>
        <dbReference type="ARBA" id="ARBA00023054"/>
    </source>
</evidence>
<name>A0A1U7SR08_ALLSI</name>
<evidence type="ECO:0000256" key="2">
    <source>
        <dbReference type="SAM" id="Coils"/>
    </source>
</evidence>
<reference evidence="5 6" key="1">
    <citation type="submission" date="2025-04" db="UniProtKB">
        <authorList>
            <consortium name="RefSeq"/>
        </authorList>
    </citation>
    <scope>IDENTIFICATION</scope>
</reference>
<feature type="region of interest" description="Disordered" evidence="3">
    <location>
        <begin position="1"/>
        <end position="23"/>
    </location>
</feature>
<dbReference type="KEGG" id="asn:102368817"/>
<feature type="region of interest" description="Disordered" evidence="3">
    <location>
        <begin position="193"/>
        <end position="213"/>
    </location>
</feature>
<dbReference type="Proteomes" id="UP000189705">
    <property type="component" value="Unplaced"/>
</dbReference>
<evidence type="ECO:0000313" key="5">
    <source>
        <dbReference type="RefSeq" id="XP_006035023.1"/>
    </source>
</evidence>
<proteinExistence type="predicted"/>
<protein>
    <submittedName>
        <fullName evidence="5 6">Coiled-coil domain-containing protein 89-like</fullName>
    </submittedName>
</protein>
<dbReference type="eggNOG" id="ENOG502QU10">
    <property type="taxonomic scope" value="Eukaryota"/>
</dbReference>
<gene>
    <name evidence="5 6 7" type="primary">LOC102368817</name>
</gene>
<accession>A0A1U7SR08</accession>
<evidence type="ECO:0000313" key="4">
    <source>
        <dbReference type="Proteomes" id="UP000189705"/>
    </source>
</evidence>
<keyword evidence="4" id="KW-1185">Reference proteome</keyword>
<dbReference type="InterPro" id="IPR043450">
    <property type="entry name" value="CCDC89-like"/>
</dbReference>
<feature type="coiled-coil region" evidence="2">
    <location>
        <begin position="69"/>
        <end position="152"/>
    </location>
</feature>
<dbReference type="AlphaFoldDB" id="A0A1U7SR08"/>
<dbReference type="RefSeq" id="XP_025046878.1">
    <property type="nucleotide sequence ID" value="XM_025191093.1"/>
</dbReference>
<dbReference type="PANTHER" id="PTHR34768:SF2">
    <property type="entry name" value="COILED-COIL DOMAIN CONTAINING 89"/>
    <property type="match status" value="1"/>
</dbReference>
<sequence length="358" mass="41922">MPQDEEGPEMACVSNGPPETELGTGDLADLCKALEKLHELPAGEKGEKAFLRSRLHEQSQLICILKKRGDEAQMRCKALEQLNVELEELRMKDAANLKSQTQRAQQLEERFMDLAANHEDMIYFKDEHKRQNMQLREENKRLREENQSLFSQALREKEAEILQLASQEKMVSRELGALKETWAQERERAREREKELLEVQSQQASDHAREVHSLRSQVQTLEKYQQVIAQLEQAEKQQRVEGNELQAKLDRVSREKEEILLLAMDRGKMLQEKQREVQQLEKKLEAAEKAKQIADERFERQAAVADSGVRVQELQRWLERSEQAYNELRMQFEAYKKHSMDLLTKEKKLNTKLRHLAA</sequence>
<dbReference type="PANTHER" id="PTHR34768">
    <property type="entry name" value="COILED-COIL DOMAIN-CONTAINING PROTEIN 89"/>
    <property type="match status" value="1"/>
</dbReference>
<dbReference type="RefSeq" id="XP_025046879.1">
    <property type="nucleotide sequence ID" value="XM_025191094.1"/>
</dbReference>
<evidence type="ECO:0000313" key="6">
    <source>
        <dbReference type="RefSeq" id="XP_025046878.1"/>
    </source>
</evidence>
<evidence type="ECO:0000256" key="3">
    <source>
        <dbReference type="SAM" id="MobiDB-lite"/>
    </source>
</evidence>
<dbReference type="GeneID" id="102368817"/>
<organism evidence="4 5">
    <name type="scientific">Alligator sinensis</name>
    <name type="common">Chinese alligator</name>
    <dbReference type="NCBI Taxonomy" id="38654"/>
    <lineage>
        <taxon>Eukaryota</taxon>
        <taxon>Metazoa</taxon>
        <taxon>Chordata</taxon>
        <taxon>Craniata</taxon>
        <taxon>Vertebrata</taxon>
        <taxon>Euteleostomi</taxon>
        <taxon>Archelosauria</taxon>
        <taxon>Archosauria</taxon>
        <taxon>Crocodylia</taxon>
        <taxon>Alligatoridae</taxon>
        <taxon>Alligatorinae</taxon>
        <taxon>Alligator</taxon>
    </lineage>
</organism>
<dbReference type="RefSeq" id="XP_006035023.1">
    <property type="nucleotide sequence ID" value="XM_006034961.3"/>
</dbReference>
<evidence type="ECO:0000313" key="7">
    <source>
        <dbReference type="RefSeq" id="XP_025046879.1"/>
    </source>
</evidence>
<keyword evidence="1 2" id="KW-0175">Coiled coil</keyword>